<keyword evidence="4" id="KW-1185">Reference proteome</keyword>
<sequence>MSGTNSYLPHKGEVVSIDFMPSRGKEIQKRRPAMVISNQQYTKMTGLALVCPITHATRNRLTHTGLMVPIKTDKTSGYVNPLQFHTFDFIQRRMQYIEQAPEDVLSQVLQTVNDVINAKET</sequence>
<dbReference type="EMBL" id="CP132485">
    <property type="protein sequence ID" value="WLV83047.1"/>
    <property type="molecule type" value="Genomic_DNA"/>
</dbReference>
<keyword evidence="2" id="KW-1277">Toxin-antitoxin system</keyword>
<dbReference type="EC" id="3.1.-.-" evidence="3"/>
<evidence type="ECO:0000313" key="4">
    <source>
        <dbReference type="Proteomes" id="UP001229832"/>
    </source>
</evidence>
<evidence type="ECO:0000256" key="2">
    <source>
        <dbReference type="ARBA" id="ARBA00022649"/>
    </source>
</evidence>
<keyword evidence="3" id="KW-0378">Hydrolase</keyword>
<gene>
    <name evidence="3" type="ORF">LACZS2_002252</name>
</gene>
<dbReference type="SUPFAM" id="SSF50118">
    <property type="entry name" value="Cell growth inhibitor/plasmid maintenance toxic component"/>
    <property type="match status" value="1"/>
</dbReference>
<evidence type="ECO:0000313" key="3">
    <source>
        <dbReference type="EMBL" id="WLV83047.1"/>
    </source>
</evidence>
<dbReference type="Gene3D" id="2.30.30.110">
    <property type="match status" value="1"/>
</dbReference>
<accession>A0ABD7Z7X4</accession>
<protein>
    <submittedName>
        <fullName evidence="3">Type II toxin-antitoxin system PemK/MazF family toxin</fullName>
        <ecNumber evidence="3">3.1.-.-</ecNumber>
    </submittedName>
</protein>
<dbReference type="InterPro" id="IPR011067">
    <property type="entry name" value="Plasmid_toxin/cell-grow_inhib"/>
</dbReference>
<dbReference type="InterPro" id="IPR003477">
    <property type="entry name" value="PemK-like"/>
</dbReference>
<comment type="similarity">
    <text evidence="1">Belongs to the PemK/MazF family.</text>
</comment>
<proteinExistence type="inferred from homology"/>
<dbReference type="AlphaFoldDB" id="A0ABD7Z7X4"/>
<dbReference type="Pfam" id="PF02452">
    <property type="entry name" value="PemK_toxin"/>
    <property type="match status" value="1"/>
</dbReference>
<organism evidence="3 4">
    <name type="scientific">Lacticaseibacillus zeae subsp. silagei</name>
    <dbReference type="NCBI Taxonomy" id="3068307"/>
    <lineage>
        <taxon>Bacteria</taxon>
        <taxon>Bacillati</taxon>
        <taxon>Bacillota</taxon>
        <taxon>Bacilli</taxon>
        <taxon>Lactobacillales</taxon>
        <taxon>Lactobacillaceae</taxon>
        <taxon>Lacticaseibacillus</taxon>
    </lineage>
</organism>
<reference evidence="3 4" key="1">
    <citation type="submission" date="2023-08" db="EMBL/GenBank/DDBJ databases">
        <authorList>
            <person name="Buchebner-Jance M."/>
        </authorList>
    </citation>
    <scope>NUCLEOTIDE SEQUENCE [LARGE SCALE GENOMIC DNA]</scope>
    <source>
        <strain evidence="3 4">NCIMB 15475</strain>
    </source>
</reference>
<dbReference type="Proteomes" id="UP001229832">
    <property type="component" value="Chromosome"/>
</dbReference>
<dbReference type="RefSeq" id="WP_070650339.1">
    <property type="nucleotide sequence ID" value="NZ_CP132484.1"/>
</dbReference>
<dbReference type="PANTHER" id="PTHR33988">
    <property type="entry name" value="ENDORIBONUCLEASE MAZF-RELATED"/>
    <property type="match status" value="1"/>
</dbReference>
<dbReference type="GO" id="GO:0016787">
    <property type="term" value="F:hydrolase activity"/>
    <property type="evidence" value="ECO:0007669"/>
    <property type="project" value="UniProtKB-KW"/>
</dbReference>
<name>A0ABD7Z7X4_LACZE</name>
<dbReference type="PANTHER" id="PTHR33988:SF3">
    <property type="entry name" value="ENDORIBONUCLEASE TOXIN CHPB-RELATED"/>
    <property type="match status" value="1"/>
</dbReference>
<dbReference type="GeneID" id="93269932"/>
<evidence type="ECO:0000256" key="1">
    <source>
        <dbReference type="ARBA" id="ARBA00007521"/>
    </source>
</evidence>